<feature type="compositionally biased region" description="Low complexity" evidence="1">
    <location>
        <begin position="121"/>
        <end position="155"/>
    </location>
</feature>
<keyword evidence="4" id="KW-1185">Reference proteome</keyword>
<gene>
    <name evidence="3" type="ORF">ACFSUF_05280</name>
</gene>
<dbReference type="Proteomes" id="UP001597541">
    <property type="component" value="Unassembled WGS sequence"/>
</dbReference>
<comment type="caution">
    <text evidence="3">The sequence shown here is derived from an EMBL/GenBank/DDBJ whole genome shotgun (WGS) entry which is preliminary data.</text>
</comment>
<evidence type="ECO:0000256" key="1">
    <source>
        <dbReference type="SAM" id="MobiDB-lite"/>
    </source>
</evidence>
<keyword evidence="2" id="KW-0812">Transmembrane</keyword>
<dbReference type="EMBL" id="JBHUME010000005">
    <property type="protein sequence ID" value="MFD2611833.1"/>
    <property type="molecule type" value="Genomic_DNA"/>
</dbReference>
<dbReference type="InterPro" id="IPR024623">
    <property type="entry name" value="YtxH"/>
</dbReference>
<dbReference type="RefSeq" id="WP_377600848.1">
    <property type="nucleotide sequence ID" value="NZ_JBHUME010000005.1"/>
</dbReference>
<dbReference type="InterPro" id="IPR052928">
    <property type="entry name" value="Desiccation-related_membrane"/>
</dbReference>
<keyword evidence="2" id="KW-1133">Transmembrane helix</keyword>
<reference evidence="4" key="1">
    <citation type="journal article" date="2019" name="Int. J. Syst. Evol. Microbiol.">
        <title>The Global Catalogue of Microorganisms (GCM) 10K type strain sequencing project: providing services to taxonomists for standard genome sequencing and annotation.</title>
        <authorList>
            <consortium name="The Broad Institute Genomics Platform"/>
            <consortium name="The Broad Institute Genome Sequencing Center for Infectious Disease"/>
            <person name="Wu L."/>
            <person name="Ma J."/>
        </authorList>
    </citation>
    <scope>NUCLEOTIDE SEQUENCE [LARGE SCALE GENOMIC DNA]</scope>
    <source>
        <strain evidence="4">KCTC 3950</strain>
    </source>
</reference>
<accession>A0ABW5PBC8</accession>
<evidence type="ECO:0000256" key="2">
    <source>
        <dbReference type="SAM" id="Phobius"/>
    </source>
</evidence>
<evidence type="ECO:0000313" key="4">
    <source>
        <dbReference type="Proteomes" id="UP001597541"/>
    </source>
</evidence>
<name>A0ABW5PBC8_9BACL</name>
<sequence>MSTQTKSGGGMMTGIIVGGLVGAAAGLLFAPKKGTELRQDLMSSCSTLNEKTSELTGTLGTKAKDLASNVGTQAGSVAGQASQMLSKAKELGQGAIEEYKTWRNEQKAADPFSGTGDTVLSSSSPSGKESSYSATSSATSTGSGYGSTSTSSTGTLDHNKSGNQSSK</sequence>
<evidence type="ECO:0000313" key="3">
    <source>
        <dbReference type="EMBL" id="MFD2611833.1"/>
    </source>
</evidence>
<dbReference type="Pfam" id="PF12732">
    <property type="entry name" value="YtxH"/>
    <property type="match status" value="1"/>
</dbReference>
<protein>
    <submittedName>
        <fullName evidence="3">YtxH domain-containing protein</fullName>
    </submittedName>
</protein>
<keyword evidence="2" id="KW-0472">Membrane</keyword>
<feature type="region of interest" description="Disordered" evidence="1">
    <location>
        <begin position="107"/>
        <end position="167"/>
    </location>
</feature>
<proteinExistence type="predicted"/>
<dbReference type="PANTHER" id="PTHR35792:SF1">
    <property type="entry name" value="SLL0268 PROTEIN"/>
    <property type="match status" value="1"/>
</dbReference>
<organism evidence="3 4">
    <name type="scientific">Paenibacillus gansuensis</name>
    <dbReference type="NCBI Taxonomy" id="306542"/>
    <lineage>
        <taxon>Bacteria</taxon>
        <taxon>Bacillati</taxon>
        <taxon>Bacillota</taxon>
        <taxon>Bacilli</taxon>
        <taxon>Bacillales</taxon>
        <taxon>Paenibacillaceae</taxon>
        <taxon>Paenibacillus</taxon>
    </lineage>
</organism>
<dbReference type="PANTHER" id="PTHR35792">
    <property type="entry name" value="GENERAL STRESS PROTEIN"/>
    <property type="match status" value="1"/>
</dbReference>
<feature type="transmembrane region" description="Helical" evidence="2">
    <location>
        <begin position="12"/>
        <end position="30"/>
    </location>
</feature>